<feature type="domain" description="DUF7718" evidence="1">
    <location>
        <begin position="55"/>
        <end position="117"/>
    </location>
</feature>
<proteinExistence type="predicted"/>
<sequence>MHSFETIDLGTYRGDVYFLKGFVEPEPSPGEHYDPGRDADGYGVVLVKKGADPLGENEQIVRMDTSHGQPHLDKVYLPTDADEDRKVWLEDGYSYTRMKRYVEANWRGFADLYIKYHE</sequence>
<gene>
    <name evidence="2" type="ORF">ACFPFO_03515</name>
</gene>
<evidence type="ECO:0000259" key="1">
    <source>
        <dbReference type="Pfam" id="PF24839"/>
    </source>
</evidence>
<reference evidence="2 3" key="1">
    <citation type="journal article" date="2019" name="Int. J. Syst. Evol. Microbiol.">
        <title>The Global Catalogue of Microorganisms (GCM) 10K type strain sequencing project: providing services to taxonomists for standard genome sequencing and annotation.</title>
        <authorList>
            <consortium name="The Broad Institute Genomics Platform"/>
            <consortium name="The Broad Institute Genome Sequencing Center for Infectious Disease"/>
            <person name="Wu L."/>
            <person name="Ma J."/>
        </authorList>
    </citation>
    <scope>NUCLEOTIDE SEQUENCE [LARGE SCALE GENOMIC DNA]</scope>
    <source>
        <strain evidence="2 3">CGMCC 1.15824</strain>
    </source>
</reference>
<accession>A0ABD5QBE6</accession>
<dbReference type="AlphaFoldDB" id="A0ABD5QBE6"/>
<comment type="caution">
    <text evidence="2">The sequence shown here is derived from an EMBL/GenBank/DDBJ whole genome shotgun (WGS) entry which is preliminary data.</text>
</comment>
<evidence type="ECO:0000313" key="3">
    <source>
        <dbReference type="Proteomes" id="UP001595925"/>
    </source>
</evidence>
<dbReference type="Pfam" id="PF24839">
    <property type="entry name" value="DUF7718"/>
    <property type="match status" value="1"/>
</dbReference>
<keyword evidence="3" id="KW-1185">Reference proteome</keyword>
<dbReference type="InterPro" id="IPR056135">
    <property type="entry name" value="DUF7718"/>
</dbReference>
<dbReference type="Proteomes" id="UP001595925">
    <property type="component" value="Unassembled WGS sequence"/>
</dbReference>
<organism evidence="2 3">
    <name type="scientific">Saliphagus infecundisoli</name>
    <dbReference type="NCBI Taxonomy" id="1849069"/>
    <lineage>
        <taxon>Archaea</taxon>
        <taxon>Methanobacteriati</taxon>
        <taxon>Methanobacteriota</taxon>
        <taxon>Stenosarchaea group</taxon>
        <taxon>Halobacteria</taxon>
        <taxon>Halobacteriales</taxon>
        <taxon>Natrialbaceae</taxon>
        <taxon>Saliphagus</taxon>
    </lineage>
</organism>
<name>A0ABD5QBE6_9EURY</name>
<dbReference type="EMBL" id="JBHSJG010000010">
    <property type="protein sequence ID" value="MFC4986854.1"/>
    <property type="molecule type" value="Genomic_DNA"/>
</dbReference>
<protein>
    <recommendedName>
        <fullName evidence="1">DUF7718 domain-containing protein</fullName>
    </recommendedName>
</protein>
<evidence type="ECO:0000313" key="2">
    <source>
        <dbReference type="EMBL" id="MFC4986854.1"/>
    </source>
</evidence>
<dbReference type="RefSeq" id="WP_224829685.1">
    <property type="nucleotide sequence ID" value="NZ_JAIVEF010000024.1"/>
</dbReference>